<evidence type="ECO:0000313" key="3">
    <source>
        <dbReference type="EMBL" id="KAG2607104.1"/>
    </source>
</evidence>
<dbReference type="InterPro" id="IPR006553">
    <property type="entry name" value="Leu-rich_rpt_Cys-con_subtyp"/>
</dbReference>
<dbReference type="Proteomes" id="UP000823388">
    <property type="component" value="Chromosome 4N"/>
</dbReference>
<dbReference type="PANTHER" id="PTHR13318:SF173">
    <property type="entry name" value="OS06G0605900 PROTEIN"/>
    <property type="match status" value="1"/>
</dbReference>
<dbReference type="FunFam" id="3.80.10.10:FF:000463">
    <property type="entry name" value="EIN3-binding F-box protein 1"/>
    <property type="match status" value="1"/>
</dbReference>
<dbReference type="FunFam" id="3.80.10.10:FF:000214">
    <property type="entry name" value="EIN3-binding F-box protein 1"/>
    <property type="match status" value="1"/>
</dbReference>
<dbReference type="PANTHER" id="PTHR13318">
    <property type="entry name" value="PARTNER OF PAIRED, ISOFORM B-RELATED"/>
    <property type="match status" value="1"/>
</dbReference>
<dbReference type="InterPro" id="IPR057207">
    <property type="entry name" value="FBXL15_LRR"/>
</dbReference>
<dbReference type="InterPro" id="IPR032675">
    <property type="entry name" value="LRR_dom_sf"/>
</dbReference>
<sequence>MSPFQGYRGDGVLAGVRSRKRVFASAADEPVTATAPRRQKRREEPSLDALPDECLFEVLRRVRGARARCASACVSRRWLALLAGIRASEAVLAPPFPAVPDLNMEYLGGEEEEADLMDHDGDARERTFEGKEATDARLMAAAVAGRLAAVSVRGSHPARGVTDSSISALARGCPALRSLALWDVPQVTDAGLAEIAAECHALERLDITGCPLVTDKGLITVAQGCPELKSLTIEACSGVANEGLKAIGRCCAKLQAVNIKNCTHVDDQGVSGLICSATASLTKVRLQGLSITDASLAVIGYYGKAITDLTLARLPAVGERGFWVMANALGLQKLRCMTVTSCRGLTDLALASVAKFSPSLKHVNLKKCSKVSDGCLKEFAESARALENLQVEECNKVTLMGILAFLLNCSPKFKALSLVKCIGIKDICSAPAQLPVCKSLRSLTIKDCTGFTDASLAVVGMICPQLENVNLSGLGAVTDNGFLPLINSSESGLVNVDLNGCENLTDAAVSALVKVHGCSLAHLSLEGCSKITDASLFAISESCSQLAELDLSNCMVSDYGVAVLAAAKQLKLRILSLSGCMKVTQKSVPFLGSMSSSLEGLNLQFNFIGNHNIASLEKQLWHCDILA</sequence>
<reference evidence="3 4" key="1">
    <citation type="submission" date="2020-05" db="EMBL/GenBank/DDBJ databases">
        <title>WGS assembly of Panicum virgatum.</title>
        <authorList>
            <person name="Lovell J.T."/>
            <person name="Jenkins J."/>
            <person name="Shu S."/>
            <person name="Juenger T.E."/>
            <person name="Schmutz J."/>
        </authorList>
    </citation>
    <scope>NUCLEOTIDE SEQUENCE [LARGE SCALE GENOMIC DNA]</scope>
    <source>
        <strain evidence="4">cv. AP13</strain>
    </source>
</reference>
<protein>
    <recommendedName>
        <fullName evidence="2">F-box/LRR-repeat protein 15-like leucin rich repeat domain-containing protein</fullName>
    </recommendedName>
</protein>
<feature type="region of interest" description="Disordered" evidence="1">
    <location>
        <begin position="25"/>
        <end position="44"/>
    </location>
</feature>
<dbReference type="OrthoDB" id="550575at2759"/>
<keyword evidence="4" id="KW-1185">Reference proteome</keyword>
<dbReference type="SMART" id="SM00367">
    <property type="entry name" value="LRR_CC"/>
    <property type="match status" value="14"/>
</dbReference>
<name>A0A8T0TDH3_PANVG</name>
<dbReference type="Gene3D" id="3.80.10.10">
    <property type="entry name" value="Ribonuclease Inhibitor"/>
    <property type="match status" value="3"/>
</dbReference>
<proteinExistence type="predicted"/>
<gene>
    <name evidence="3" type="ORF">PVAP13_4NG200400</name>
</gene>
<comment type="caution">
    <text evidence="3">The sequence shown here is derived from an EMBL/GenBank/DDBJ whole genome shotgun (WGS) entry which is preliminary data.</text>
</comment>
<dbReference type="AlphaFoldDB" id="A0A8T0TDH3"/>
<dbReference type="EMBL" id="CM029044">
    <property type="protein sequence ID" value="KAG2607104.1"/>
    <property type="molecule type" value="Genomic_DNA"/>
</dbReference>
<dbReference type="SUPFAM" id="SSF52047">
    <property type="entry name" value="RNI-like"/>
    <property type="match status" value="2"/>
</dbReference>
<dbReference type="GO" id="GO:0019005">
    <property type="term" value="C:SCF ubiquitin ligase complex"/>
    <property type="evidence" value="ECO:0007669"/>
    <property type="project" value="TreeGrafter"/>
</dbReference>
<dbReference type="InterPro" id="IPR036047">
    <property type="entry name" value="F-box-like_dom_sf"/>
</dbReference>
<accession>A0A8T0TDH3</accession>
<organism evidence="3 4">
    <name type="scientific">Panicum virgatum</name>
    <name type="common">Blackwell switchgrass</name>
    <dbReference type="NCBI Taxonomy" id="38727"/>
    <lineage>
        <taxon>Eukaryota</taxon>
        <taxon>Viridiplantae</taxon>
        <taxon>Streptophyta</taxon>
        <taxon>Embryophyta</taxon>
        <taxon>Tracheophyta</taxon>
        <taxon>Spermatophyta</taxon>
        <taxon>Magnoliopsida</taxon>
        <taxon>Liliopsida</taxon>
        <taxon>Poales</taxon>
        <taxon>Poaceae</taxon>
        <taxon>PACMAD clade</taxon>
        <taxon>Panicoideae</taxon>
        <taxon>Panicodae</taxon>
        <taxon>Paniceae</taxon>
        <taxon>Panicinae</taxon>
        <taxon>Panicum</taxon>
        <taxon>Panicum sect. Hiantes</taxon>
    </lineage>
</organism>
<feature type="domain" description="F-box/LRR-repeat protein 15-like leucin rich repeat" evidence="2">
    <location>
        <begin position="133"/>
        <end position="399"/>
    </location>
</feature>
<dbReference type="GO" id="GO:0031146">
    <property type="term" value="P:SCF-dependent proteasomal ubiquitin-dependent protein catabolic process"/>
    <property type="evidence" value="ECO:0007669"/>
    <property type="project" value="TreeGrafter"/>
</dbReference>
<dbReference type="SUPFAM" id="SSF81383">
    <property type="entry name" value="F-box domain"/>
    <property type="match status" value="1"/>
</dbReference>
<evidence type="ECO:0000256" key="1">
    <source>
        <dbReference type="SAM" id="MobiDB-lite"/>
    </source>
</evidence>
<evidence type="ECO:0000259" key="2">
    <source>
        <dbReference type="Pfam" id="PF25372"/>
    </source>
</evidence>
<evidence type="ECO:0000313" key="4">
    <source>
        <dbReference type="Proteomes" id="UP000823388"/>
    </source>
</evidence>
<dbReference type="Pfam" id="PF25372">
    <property type="entry name" value="DUF7885"/>
    <property type="match status" value="1"/>
</dbReference>